<evidence type="ECO:0000313" key="1">
    <source>
        <dbReference type="EMBL" id="AUT72856.1"/>
    </source>
</evidence>
<sequence length="167" mass="18784">MLISRIAFAGDTTLPTRLTLSNGSNEVRVHDIKILVIKALVSTGNAHSFETYTSFTVPSDPHEDWQQILVDNPDGDAESFRSIESADSNVQSVAMVRENDTLSVVQARKIGLKPPDLYLKNARVTFTVYRFNGDTRDYPRFVRERTGISAETYLNASDALDKEFLRR</sequence>
<accession>A0AAN1JFG1</accession>
<dbReference type="Proteomes" id="UP000236649">
    <property type="component" value="Chromosome 2"/>
</dbReference>
<organism evidence="1 2">
    <name type="scientific">Paraburkholderia hospita</name>
    <dbReference type="NCBI Taxonomy" id="169430"/>
    <lineage>
        <taxon>Bacteria</taxon>
        <taxon>Pseudomonadati</taxon>
        <taxon>Pseudomonadota</taxon>
        <taxon>Betaproteobacteria</taxon>
        <taxon>Burkholderiales</taxon>
        <taxon>Burkholderiaceae</taxon>
        <taxon>Paraburkholderia</taxon>
    </lineage>
</organism>
<protein>
    <submittedName>
        <fullName evidence="1">Uncharacterized protein</fullName>
    </submittedName>
</protein>
<proteinExistence type="predicted"/>
<dbReference type="AlphaFoldDB" id="A0AAN1JFG1"/>
<evidence type="ECO:0000313" key="2">
    <source>
        <dbReference type="Proteomes" id="UP000236649"/>
    </source>
</evidence>
<name>A0AAN1JFG1_9BURK</name>
<gene>
    <name evidence="1" type="ORF">C2L64_32700</name>
</gene>
<dbReference type="EMBL" id="CP026106">
    <property type="protein sequence ID" value="AUT72856.1"/>
    <property type="molecule type" value="Genomic_DNA"/>
</dbReference>
<reference evidence="1 2" key="1">
    <citation type="submission" date="2018-01" db="EMBL/GenBank/DDBJ databases">
        <title>Species boundaries and ecological features among Paraburkholderia terrae DSMZ17804T, P. hospita DSMZ17164T and P. caribensis DSMZ13236T.</title>
        <authorList>
            <person name="Pratama A.A."/>
        </authorList>
    </citation>
    <scope>NUCLEOTIDE SEQUENCE [LARGE SCALE GENOMIC DNA]</scope>
    <source>
        <strain evidence="1 2">DSM 17164</strain>
    </source>
</reference>
<dbReference type="KEGG" id="phs:C2L64_32700"/>